<dbReference type="Proteomes" id="UP001324634">
    <property type="component" value="Chromosome"/>
</dbReference>
<name>A0AAX4HUM7_9BACT</name>
<evidence type="ECO:0000256" key="1">
    <source>
        <dbReference type="SAM" id="SignalP"/>
    </source>
</evidence>
<dbReference type="RefSeq" id="WP_321399747.1">
    <property type="nucleotide sequence ID" value="NZ_CP139487.1"/>
</dbReference>
<dbReference type="PROSITE" id="PS51257">
    <property type="entry name" value="PROKAR_LIPOPROTEIN"/>
    <property type="match status" value="1"/>
</dbReference>
<gene>
    <name evidence="2" type="ORF">SOO65_09535</name>
</gene>
<evidence type="ECO:0000313" key="3">
    <source>
        <dbReference type="Proteomes" id="UP001324634"/>
    </source>
</evidence>
<organism evidence="2 3">
    <name type="scientific">Peredibacter starrii</name>
    <dbReference type="NCBI Taxonomy" id="28202"/>
    <lineage>
        <taxon>Bacteria</taxon>
        <taxon>Pseudomonadati</taxon>
        <taxon>Bdellovibrionota</taxon>
        <taxon>Bacteriovoracia</taxon>
        <taxon>Bacteriovoracales</taxon>
        <taxon>Bacteriovoracaceae</taxon>
        <taxon>Peredibacter</taxon>
    </lineage>
</organism>
<proteinExistence type="predicted"/>
<feature type="signal peptide" evidence="1">
    <location>
        <begin position="1"/>
        <end position="25"/>
    </location>
</feature>
<feature type="chain" id="PRO_5043679779" evidence="1">
    <location>
        <begin position="26"/>
        <end position="223"/>
    </location>
</feature>
<dbReference type="AlphaFoldDB" id="A0AAX4HUM7"/>
<keyword evidence="3" id="KW-1185">Reference proteome</keyword>
<evidence type="ECO:0000313" key="2">
    <source>
        <dbReference type="EMBL" id="WPU66992.1"/>
    </source>
</evidence>
<accession>A0AAX4HUM7</accession>
<dbReference type="KEGG" id="psti:SOO65_09535"/>
<dbReference type="EMBL" id="CP139487">
    <property type="protein sequence ID" value="WPU66992.1"/>
    <property type="molecule type" value="Genomic_DNA"/>
</dbReference>
<sequence>MTRTFSLLFLFLFLASCGGGGGSSAGGKTSQIDASEVDNAGQVADEDSATDPAPTLAQTFEVNAKLTGFSANNEDKVQKAIELIKQVVASDKFKSRILNFKYNGKKTFVQNNGLTNAQIYQKILEGAEKLSPAKNNAMDVQLETYYVDANVIGYTMANIKTIYMNRKYLGSSDFPPYKVAMNMTHEWLHKLGFGHDSEATDRRPYSVPYGVGYIMRDMAKAID</sequence>
<keyword evidence="1" id="KW-0732">Signal</keyword>
<protein>
    <submittedName>
        <fullName evidence="2">Uncharacterized protein</fullName>
    </submittedName>
</protein>
<reference evidence="2 3" key="1">
    <citation type="submission" date="2023-11" db="EMBL/GenBank/DDBJ databases">
        <title>Peredibacter starrii A3.12.</title>
        <authorList>
            <person name="Mitchell R.J."/>
        </authorList>
    </citation>
    <scope>NUCLEOTIDE SEQUENCE [LARGE SCALE GENOMIC DNA]</scope>
    <source>
        <strain evidence="2 3">A3.12</strain>
    </source>
</reference>